<gene>
    <name evidence="1" type="ORF">CC80DRAFT_434559</name>
</gene>
<name>A0A6A5UDX5_9PLEO</name>
<organism evidence="1 2">
    <name type="scientific">Byssothecium circinans</name>
    <dbReference type="NCBI Taxonomy" id="147558"/>
    <lineage>
        <taxon>Eukaryota</taxon>
        <taxon>Fungi</taxon>
        <taxon>Dikarya</taxon>
        <taxon>Ascomycota</taxon>
        <taxon>Pezizomycotina</taxon>
        <taxon>Dothideomycetes</taxon>
        <taxon>Pleosporomycetidae</taxon>
        <taxon>Pleosporales</taxon>
        <taxon>Massarineae</taxon>
        <taxon>Massarinaceae</taxon>
        <taxon>Byssothecium</taxon>
    </lineage>
</organism>
<proteinExistence type="predicted"/>
<dbReference type="AlphaFoldDB" id="A0A6A5UDX5"/>
<protein>
    <submittedName>
        <fullName evidence="1">Uncharacterized protein</fullName>
    </submittedName>
</protein>
<dbReference type="Proteomes" id="UP000800035">
    <property type="component" value="Unassembled WGS sequence"/>
</dbReference>
<dbReference type="EMBL" id="ML976978">
    <property type="protein sequence ID" value="KAF1963105.1"/>
    <property type="molecule type" value="Genomic_DNA"/>
</dbReference>
<evidence type="ECO:0000313" key="1">
    <source>
        <dbReference type="EMBL" id="KAF1963105.1"/>
    </source>
</evidence>
<sequence length="227" mass="25376">MAFESVIQALHPLEVVGLGEEALGFLGAVALLNSYMLVPSESDFDLAAQKLVEAGFRPAPWSYGIIDPHNIPDDERGRRTKSLDNTGYRMLDDNSVRFQFPAGFSGPERVVLLRSTYVGLSPPNDLSSMQRFYCDRNLYYPDKALLLESIIRTLLKDSPGIWHETLGAWAISYIYGIVMVEDTILDSCDDESVRLWFNENIRRGKGGLDRTTVTKRVGRGQALAKQA</sequence>
<keyword evidence="2" id="KW-1185">Reference proteome</keyword>
<reference evidence="1" key="1">
    <citation type="journal article" date="2020" name="Stud. Mycol.">
        <title>101 Dothideomycetes genomes: a test case for predicting lifestyles and emergence of pathogens.</title>
        <authorList>
            <person name="Haridas S."/>
            <person name="Albert R."/>
            <person name="Binder M."/>
            <person name="Bloem J."/>
            <person name="Labutti K."/>
            <person name="Salamov A."/>
            <person name="Andreopoulos B."/>
            <person name="Baker S."/>
            <person name="Barry K."/>
            <person name="Bills G."/>
            <person name="Bluhm B."/>
            <person name="Cannon C."/>
            <person name="Castanera R."/>
            <person name="Culley D."/>
            <person name="Daum C."/>
            <person name="Ezra D."/>
            <person name="Gonzalez J."/>
            <person name="Henrissat B."/>
            <person name="Kuo A."/>
            <person name="Liang C."/>
            <person name="Lipzen A."/>
            <person name="Lutzoni F."/>
            <person name="Magnuson J."/>
            <person name="Mondo S."/>
            <person name="Nolan M."/>
            <person name="Ohm R."/>
            <person name="Pangilinan J."/>
            <person name="Park H.-J."/>
            <person name="Ramirez L."/>
            <person name="Alfaro M."/>
            <person name="Sun H."/>
            <person name="Tritt A."/>
            <person name="Yoshinaga Y."/>
            <person name="Zwiers L.-H."/>
            <person name="Turgeon B."/>
            <person name="Goodwin S."/>
            <person name="Spatafora J."/>
            <person name="Crous P."/>
            <person name="Grigoriev I."/>
        </authorList>
    </citation>
    <scope>NUCLEOTIDE SEQUENCE</scope>
    <source>
        <strain evidence="1">CBS 675.92</strain>
    </source>
</reference>
<dbReference type="OrthoDB" id="3700556at2759"/>
<evidence type="ECO:0000313" key="2">
    <source>
        <dbReference type="Proteomes" id="UP000800035"/>
    </source>
</evidence>
<accession>A0A6A5UDX5</accession>